<dbReference type="AlphaFoldDB" id="A0A9Q1UXV2"/>
<protein>
    <submittedName>
        <fullName evidence="2">Head protein</fullName>
    </submittedName>
</protein>
<dbReference type="Proteomes" id="UP000037540">
    <property type="component" value="Unassembled WGS sequence"/>
</dbReference>
<proteinExistence type="predicted"/>
<evidence type="ECO:0000259" key="1">
    <source>
        <dbReference type="Pfam" id="PF04233"/>
    </source>
</evidence>
<organism evidence="2 3">
    <name type="scientific">Clostridium botulinum</name>
    <dbReference type="NCBI Taxonomy" id="1491"/>
    <lineage>
        <taxon>Bacteria</taxon>
        <taxon>Bacillati</taxon>
        <taxon>Bacillota</taxon>
        <taxon>Clostridia</taxon>
        <taxon>Eubacteriales</taxon>
        <taxon>Clostridiaceae</taxon>
        <taxon>Clostridium</taxon>
    </lineage>
</organism>
<dbReference type="Pfam" id="PF04233">
    <property type="entry name" value="Phage_Mu_F"/>
    <property type="match status" value="1"/>
</dbReference>
<dbReference type="OrthoDB" id="3197444at2"/>
<comment type="caution">
    <text evidence="2">The sequence shown here is derived from an EMBL/GenBank/DDBJ whole genome shotgun (WGS) entry which is preliminary data.</text>
</comment>
<dbReference type="EMBL" id="LGVR01000045">
    <property type="protein sequence ID" value="KOA86648.1"/>
    <property type="molecule type" value="Genomic_DNA"/>
</dbReference>
<name>A0A9Q1UXV2_CLOBO</name>
<gene>
    <name evidence="2" type="ORF">ADU74_08400</name>
</gene>
<reference evidence="2 3" key="1">
    <citation type="submission" date="2015-07" db="EMBL/GenBank/DDBJ databases">
        <title>Draft genome sequences of 17 French Clostridium botulinum group III.</title>
        <authorList>
            <person name="Woudstra C."/>
            <person name="Le Marechal C."/>
            <person name="Souillard R."/>
            <person name="Bayon-Auboyer M.-H."/>
            <person name="Dessouter D."/>
            <person name="Fach P."/>
        </authorList>
    </citation>
    <scope>NUCLEOTIDE SEQUENCE [LARGE SCALE GENOMIC DNA]</scope>
    <source>
        <strain evidence="2 3">12LNRI-CD</strain>
    </source>
</reference>
<evidence type="ECO:0000313" key="2">
    <source>
        <dbReference type="EMBL" id="KOA86648.1"/>
    </source>
</evidence>
<sequence length="423" mass="49360">MEKLSKYYLEILKLLKEGEKDTNKLLLTNYKSSLIEMKKLLNSYLNRYGELSFQEWLKVDRLKSLINQINVILDNTYKNNETLISNHAQDSYSKAYNGLFYQLEVETGLILDFTMIDTKTVEKAIQMPIDGLRLSERLYDKHLHNLKLKTKGALTRGLINGSGYRDIAGDISNIGVADYKQALRIAITEGNRLRSLAREDSYQEASKLGIGLKKRWLSTLDHKTRDTHRALDGVTIGIDEEFEIRGYKALQPRLFGVASEDIHCRCDTISIVEDIAPNLRRDNTTGEIIEYENYNEWYSKRFGDDVYKGGYWYTKDDIIKITEDHKGEHYSPPRKHKPYAVIESDKVSKNGFNQVDRTLYDKDGMMVKQIHSGHHNRPKQHPYGKHGEHIHIYKWDKEGKMISREVKELTEKERRQHRDILKE</sequence>
<dbReference type="RefSeq" id="WP_013725423.1">
    <property type="nucleotide sequence ID" value="NZ_LGVO01000042.1"/>
</dbReference>
<evidence type="ECO:0000313" key="3">
    <source>
        <dbReference type="Proteomes" id="UP000037540"/>
    </source>
</evidence>
<accession>A0A9Q1UXV2</accession>
<dbReference type="InterPro" id="IPR006528">
    <property type="entry name" value="Phage_head_morphogenesis_dom"/>
</dbReference>
<feature type="domain" description="Phage head morphogenesis" evidence="1">
    <location>
        <begin position="152"/>
        <end position="268"/>
    </location>
</feature>